<dbReference type="InterPro" id="IPR004684">
    <property type="entry name" value="2keto-3dGluconate_permease"/>
</dbReference>
<protein>
    <submittedName>
        <fullName evidence="9">2-keto-3-deoxygluconate permease</fullName>
    </submittedName>
</protein>
<sequence length="313" mass="33450">MKIIKKIPGGTLLVPMMISALINTFFPNLFKIGGVTESFFGPSSLGFILGATIFISGCTVKLSTIKSVVKIYGLLILVRTAVAALFTILFFKFFGMKGILGISLIGFICTITSLNPSLFLAIMEDCGDEVDMSAFGFISLFATPAIAMLIFGISQPTNVDYMSIVSLIIPLVLGVAIGNLDKDLGKFISTGMPFMIFALGWSVGNSINLFEAVKAGFSGVIMAVIYYILIFLPMLFVERKVLKRDGVSAGGLSTIAGLSASIPMIMAANDPSLTVYAPRAAAIVTFGVIISSFVSPFLCNKLYTGEKQKEENK</sequence>
<reference evidence="9 10" key="1">
    <citation type="submission" date="2020-05" db="EMBL/GenBank/DDBJ databases">
        <title>FDA dAtabase for Regulatory Grade micrObial Sequences (FDA-ARGOS): Supporting development and validation of Infectious Disease Dx tests.</title>
        <authorList>
            <person name="Pederson C."/>
            <person name="Tallon L."/>
            <person name="Sadzewicz L."/>
            <person name="Zhao X."/>
            <person name="Vavikolanu K."/>
            <person name="Mehta A."/>
            <person name="Aluvathingal J."/>
            <person name="Nadendla S."/>
            <person name="Myers T."/>
            <person name="Yan Y."/>
            <person name="Sichtig H."/>
        </authorList>
    </citation>
    <scope>NUCLEOTIDE SEQUENCE [LARGE SCALE GENOMIC DNA]</scope>
    <source>
        <strain evidence="9 10">FDAARGOS_764</strain>
    </source>
</reference>
<keyword evidence="7" id="KW-1133">Transmembrane helix</keyword>
<evidence type="ECO:0000256" key="3">
    <source>
        <dbReference type="ARBA" id="ARBA00022475"/>
    </source>
</evidence>
<gene>
    <name evidence="9" type="ORF">FOC70_03415</name>
</gene>
<evidence type="ECO:0000256" key="7">
    <source>
        <dbReference type="ARBA" id="ARBA00022989"/>
    </source>
</evidence>
<keyword evidence="6" id="KW-0769">Symport</keyword>
<dbReference type="RefSeq" id="WP_002841478.1">
    <property type="nucleotide sequence ID" value="NZ_CP054000.1"/>
</dbReference>
<evidence type="ECO:0000313" key="9">
    <source>
        <dbReference type="EMBL" id="QKH79457.1"/>
    </source>
</evidence>
<evidence type="ECO:0000256" key="2">
    <source>
        <dbReference type="ARBA" id="ARBA00022448"/>
    </source>
</evidence>
<dbReference type="GO" id="GO:0015649">
    <property type="term" value="F:2-keto-3-deoxygluconate:proton symporter activity"/>
    <property type="evidence" value="ECO:0007669"/>
    <property type="project" value="InterPro"/>
</dbReference>
<evidence type="ECO:0000256" key="4">
    <source>
        <dbReference type="ARBA" id="ARBA00022597"/>
    </source>
</evidence>
<evidence type="ECO:0000256" key="1">
    <source>
        <dbReference type="ARBA" id="ARBA00006430"/>
    </source>
</evidence>
<evidence type="ECO:0000256" key="6">
    <source>
        <dbReference type="ARBA" id="ARBA00022847"/>
    </source>
</evidence>
<name>A0A133N2R3_FINMA</name>
<dbReference type="EMBL" id="CP054000">
    <property type="protein sequence ID" value="QKH79457.1"/>
    <property type="molecule type" value="Genomic_DNA"/>
</dbReference>
<keyword evidence="5" id="KW-0812">Transmembrane</keyword>
<keyword evidence="2" id="KW-0813">Transport</keyword>
<proteinExistence type="inferred from homology"/>
<evidence type="ECO:0000313" key="10">
    <source>
        <dbReference type="Proteomes" id="UP000502899"/>
    </source>
</evidence>
<dbReference type="Pfam" id="PF03812">
    <property type="entry name" value="KdgT"/>
    <property type="match status" value="1"/>
</dbReference>
<accession>A0A133N2R3</accession>
<dbReference type="GO" id="GO:0016020">
    <property type="term" value="C:membrane"/>
    <property type="evidence" value="ECO:0007669"/>
    <property type="project" value="InterPro"/>
</dbReference>
<dbReference type="AlphaFoldDB" id="A0A133N2R3"/>
<evidence type="ECO:0000256" key="5">
    <source>
        <dbReference type="ARBA" id="ARBA00022692"/>
    </source>
</evidence>
<keyword evidence="4" id="KW-0762">Sugar transport</keyword>
<evidence type="ECO:0000256" key="8">
    <source>
        <dbReference type="ARBA" id="ARBA00023136"/>
    </source>
</evidence>
<comment type="similarity">
    <text evidence="1">Belongs to the KdgT transporter family.</text>
</comment>
<dbReference type="Proteomes" id="UP000502899">
    <property type="component" value="Chromosome"/>
</dbReference>
<keyword evidence="8" id="KW-0472">Membrane</keyword>
<organism evidence="9 10">
    <name type="scientific">Finegoldia magna</name>
    <name type="common">Peptostreptococcus magnus</name>
    <dbReference type="NCBI Taxonomy" id="1260"/>
    <lineage>
        <taxon>Bacteria</taxon>
        <taxon>Bacillati</taxon>
        <taxon>Bacillota</taxon>
        <taxon>Tissierellia</taxon>
        <taxon>Tissierellales</taxon>
        <taxon>Peptoniphilaceae</taxon>
        <taxon>Finegoldia</taxon>
    </lineage>
</organism>
<keyword evidence="3" id="KW-1003">Cell membrane</keyword>